<evidence type="ECO:0000313" key="1">
    <source>
        <dbReference type="EMBL" id="MFD2612639.1"/>
    </source>
</evidence>
<sequence>MHGFHQRLAELWTVRKEREWSKEEQREFDLCLDANSNYAWKLIQLENLSLMASMTRDFDWLHEICQDIERLQPKK</sequence>
<comment type="caution">
    <text evidence="1">The sequence shown here is derived from an EMBL/GenBank/DDBJ whole genome shotgun (WGS) entry which is preliminary data.</text>
</comment>
<reference evidence="2" key="1">
    <citation type="journal article" date="2019" name="Int. J. Syst. Evol. Microbiol.">
        <title>The Global Catalogue of Microorganisms (GCM) 10K type strain sequencing project: providing services to taxonomists for standard genome sequencing and annotation.</title>
        <authorList>
            <consortium name="The Broad Institute Genomics Platform"/>
            <consortium name="The Broad Institute Genome Sequencing Center for Infectious Disease"/>
            <person name="Wu L."/>
            <person name="Ma J."/>
        </authorList>
    </citation>
    <scope>NUCLEOTIDE SEQUENCE [LARGE SCALE GENOMIC DNA]</scope>
    <source>
        <strain evidence="2">KCTC 3950</strain>
    </source>
</reference>
<name>A0ABW5PC00_9BACL</name>
<keyword evidence="2" id="KW-1185">Reference proteome</keyword>
<evidence type="ECO:0000313" key="2">
    <source>
        <dbReference type="Proteomes" id="UP001597541"/>
    </source>
</evidence>
<dbReference type="RefSeq" id="WP_377602351.1">
    <property type="nucleotide sequence ID" value="NZ_JBHUME010000007.1"/>
</dbReference>
<dbReference type="InterPro" id="IPR056084">
    <property type="entry name" value="DUF7667"/>
</dbReference>
<organism evidence="1 2">
    <name type="scientific">Paenibacillus gansuensis</name>
    <dbReference type="NCBI Taxonomy" id="306542"/>
    <lineage>
        <taxon>Bacteria</taxon>
        <taxon>Bacillati</taxon>
        <taxon>Bacillota</taxon>
        <taxon>Bacilli</taxon>
        <taxon>Bacillales</taxon>
        <taxon>Paenibacillaceae</taxon>
        <taxon>Paenibacillus</taxon>
    </lineage>
</organism>
<dbReference type="Proteomes" id="UP001597541">
    <property type="component" value="Unassembled WGS sequence"/>
</dbReference>
<protein>
    <submittedName>
        <fullName evidence="1">Uncharacterized protein</fullName>
    </submittedName>
</protein>
<dbReference type="Pfam" id="PF24704">
    <property type="entry name" value="DUF7667"/>
    <property type="match status" value="1"/>
</dbReference>
<gene>
    <name evidence="1" type="ORF">ACFSUF_09410</name>
</gene>
<accession>A0ABW5PC00</accession>
<proteinExistence type="predicted"/>
<dbReference type="EMBL" id="JBHUME010000007">
    <property type="protein sequence ID" value="MFD2612639.1"/>
    <property type="molecule type" value="Genomic_DNA"/>
</dbReference>